<keyword evidence="3" id="KW-1185">Reference proteome</keyword>
<evidence type="ECO:0000256" key="1">
    <source>
        <dbReference type="SAM" id="MobiDB-lite"/>
    </source>
</evidence>
<proteinExistence type="predicted"/>
<feature type="region of interest" description="Disordered" evidence="1">
    <location>
        <begin position="1"/>
        <end position="45"/>
    </location>
</feature>
<dbReference type="EMBL" id="MNPL01006825">
    <property type="protein sequence ID" value="OQR75115.1"/>
    <property type="molecule type" value="Genomic_DNA"/>
</dbReference>
<dbReference type="AlphaFoldDB" id="A0A1V9XNN7"/>
<evidence type="ECO:0000313" key="3">
    <source>
        <dbReference type="Proteomes" id="UP000192247"/>
    </source>
</evidence>
<accession>A0A1V9XNN7</accession>
<dbReference type="InParanoid" id="A0A1V9XNN7"/>
<comment type="caution">
    <text evidence="2">The sequence shown here is derived from an EMBL/GenBank/DDBJ whole genome shotgun (WGS) entry which is preliminary data.</text>
</comment>
<evidence type="ECO:0000313" key="2">
    <source>
        <dbReference type="EMBL" id="OQR75115.1"/>
    </source>
</evidence>
<reference evidence="2 3" key="1">
    <citation type="journal article" date="2017" name="Gigascience">
        <title>Draft genome of the honey bee ectoparasitic mite, Tropilaelaps mercedesae, is shaped by the parasitic life history.</title>
        <authorList>
            <person name="Dong X."/>
            <person name="Armstrong S.D."/>
            <person name="Xia D."/>
            <person name="Makepeace B.L."/>
            <person name="Darby A.C."/>
            <person name="Kadowaki T."/>
        </authorList>
    </citation>
    <scope>NUCLEOTIDE SEQUENCE [LARGE SCALE GENOMIC DNA]</scope>
    <source>
        <strain evidence="2">Wuxi-XJTLU</strain>
    </source>
</reference>
<gene>
    <name evidence="2" type="ORF">BIW11_03308</name>
</gene>
<organism evidence="2 3">
    <name type="scientific">Tropilaelaps mercedesae</name>
    <dbReference type="NCBI Taxonomy" id="418985"/>
    <lineage>
        <taxon>Eukaryota</taxon>
        <taxon>Metazoa</taxon>
        <taxon>Ecdysozoa</taxon>
        <taxon>Arthropoda</taxon>
        <taxon>Chelicerata</taxon>
        <taxon>Arachnida</taxon>
        <taxon>Acari</taxon>
        <taxon>Parasitiformes</taxon>
        <taxon>Mesostigmata</taxon>
        <taxon>Gamasina</taxon>
        <taxon>Dermanyssoidea</taxon>
        <taxon>Laelapidae</taxon>
        <taxon>Tropilaelaps</taxon>
    </lineage>
</organism>
<dbReference type="Proteomes" id="UP000192247">
    <property type="component" value="Unassembled WGS sequence"/>
</dbReference>
<sequence length="74" mass="8337">MTVMPNEQFTLHRRPNSRLATLPEGDGGEGRGRPENDGTTGGSSQLKCRCYFQRSNDTSREWRNRGAACFMIDD</sequence>
<protein>
    <submittedName>
        <fullName evidence="2">Uncharacterized protein</fullName>
    </submittedName>
</protein>
<name>A0A1V9XNN7_9ACAR</name>